<dbReference type="EMBL" id="VSSQ01057071">
    <property type="protein sequence ID" value="MPN10882.1"/>
    <property type="molecule type" value="Genomic_DNA"/>
</dbReference>
<name>A0A645FBD9_9ZZZZ</name>
<dbReference type="SUPFAM" id="SSF55298">
    <property type="entry name" value="YjgF-like"/>
    <property type="match status" value="1"/>
</dbReference>
<dbReference type="NCBIfam" id="TIGR00004">
    <property type="entry name" value="Rid family detoxifying hydrolase"/>
    <property type="match status" value="1"/>
</dbReference>
<evidence type="ECO:0000313" key="2">
    <source>
        <dbReference type="EMBL" id="MPN10882.1"/>
    </source>
</evidence>
<dbReference type="EC" id="3.5.99.10" evidence="2"/>
<dbReference type="InterPro" id="IPR006175">
    <property type="entry name" value="YjgF/YER057c/UK114"/>
</dbReference>
<dbReference type="AlphaFoldDB" id="A0A645FBD9"/>
<dbReference type="CDD" id="cd00448">
    <property type="entry name" value="YjgF_YER057c_UK114_family"/>
    <property type="match status" value="1"/>
</dbReference>
<dbReference type="PANTHER" id="PTHR11803">
    <property type="entry name" value="2-IMINOBUTANOATE/2-IMINOPROPANOATE DEAMINASE RIDA"/>
    <property type="match status" value="1"/>
</dbReference>
<protein>
    <submittedName>
        <fullName evidence="2">2-iminobutanoate/2-iminopropanoate deaminase</fullName>
        <ecNumber evidence="2">3.5.99.10</ecNumber>
    </submittedName>
</protein>
<dbReference type="FunFam" id="3.30.1330.40:FF:000001">
    <property type="entry name" value="L-PSP family endoribonuclease"/>
    <property type="match status" value="1"/>
</dbReference>
<organism evidence="2">
    <name type="scientific">bioreactor metagenome</name>
    <dbReference type="NCBI Taxonomy" id="1076179"/>
    <lineage>
        <taxon>unclassified sequences</taxon>
        <taxon>metagenomes</taxon>
        <taxon>ecological metagenomes</taxon>
    </lineage>
</organism>
<proteinExistence type="inferred from homology"/>
<dbReference type="GO" id="GO:0005829">
    <property type="term" value="C:cytosol"/>
    <property type="evidence" value="ECO:0007669"/>
    <property type="project" value="TreeGrafter"/>
</dbReference>
<dbReference type="InterPro" id="IPR006056">
    <property type="entry name" value="RidA"/>
</dbReference>
<comment type="similarity">
    <text evidence="1">Belongs to the RutC family.</text>
</comment>
<sequence>MGRKAFNSEGPAPIGPYSRAVEMGNLVYFSGQTPIDPATGKLIEGDIATQTQQCFKNLFSILESAGLTSDDVMKLNVYLIDMKDFEKMNEVYSKQFNSPPPARTTIGVRELPLGARVEIEMIAYRNK</sequence>
<evidence type="ECO:0000256" key="1">
    <source>
        <dbReference type="ARBA" id="ARBA00010552"/>
    </source>
</evidence>
<accession>A0A645FBD9</accession>
<dbReference type="PANTHER" id="PTHR11803:SF39">
    <property type="entry name" value="2-IMINOBUTANOATE_2-IMINOPROPANOATE DEAMINASE"/>
    <property type="match status" value="1"/>
</dbReference>
<dbReference type="InterPro" id="IPR035959">
    <property type="entry name" value="RutC-like_sf"/>
</dbReference>
<dbReference type="GO" id="GO:0120241">
    <property type="term" value="F:2-iminobutanoate/2-iminopropanoate deaminase"/>
    <property type="evidence" value="ECO:0007669"/>
    <property type="project" value="UniProtKB-EC"/>
</dbReference>
<reference evidence="2" key="1">
    <citation type="submission" date="2019-08" db="EMBL/GenBank/DDBJ databases">
        <authorList>
            <person name="Kucharzyk K."/>
            <person name="Murdoch R.W."/>
            <person name="Higgins S."/>
            <person name="Loffler F."/>
        </authorList>
    </citation>
    <scope>NUCLEOTIDE SEQUENCE</scope>
</reference>
<gene>
    <name evidence="2" type="primary">yabJ_44</name>
    <name evidence="2" type="ORF">SDC9_158179</name>
</gene>
<keyword evidence="2" id="KW-0378">Hydrolase</keyword>
<dbReference type="Pfam" id="PF01042">
    <property type="entry name" value="Ribonuc_L-PSP"/>
    <property type="match status" value="1"/>
</dbReference>
<dbReference type="Gene3D" id="3.30.1330.40">
    <property type="entry name" value="RutC-like"/>
    <property type="match status" value="1"/>
</dbReference>
<comment type="caution">
    <text evidence="2">The sequence shown here is derived from an EMBL/GenBank/DDBJ whole genome shotgun (WGS) entry which is preliminary data.</text>
</comment>